<comment type="caution">
    <text evidence="1">The sequence shown here is derived from an EMBL/GenBank/DDBJ whole genome shotgun (WGS) entry which is preliminary data.</text>
</comment>
<organism evidence="1 2">
    <name type="scientific">Oxytricha trifallax</name>
    <dbReference type="NCBI Taxonomy" id="1172189"/>
    <lineage>
        <taxon>Eukaryota</taxon>
        <taxon>Sar</taxon>
        <taxon>Alveolata</taxon>
        <taxon>Ciliophora</taxon>
        <taxon>Intramacronucleata</taxon>
        <taxon>Spirotrichea</taxon>
        <taxon>Stichotrichia</taxon>
        <taxon>Sporadotrichida</taxon>
        <taxon>Oxytrichidae</taxon>
        <taxon>Oxytrichinae</taxon>
        <taxon>Oxytricha</taxon>
    </lineage>
</organism>
<proteinExistence type="predicted"/>
<accession>A0A073HZI2</accession>
<name>A0A073HZI2_9SPIT</name>
<dbReference type="EMBL" id="ARYC01003140">
    <property type="protein sequence ID" value="KEJ82849.1"/>
    <property type="molecule type" value="Genomic_DNA"/>
</dbReference>
<evidence type="ECO:0000313" key="1">
    <source>
        <dbReference type="EMBL" id="KEJ82849.1"/>
    </source>
</evidence>
<protein>
    <submittedName>
        <fullName evidence="1">Uncharacterized protein</fullName>
    </submittedName>
</protein>
<sequence>MGEAKTEAFCGLNEVEQSIRECNFNKAIGPDGFYEKILGRSKSTRKTGCMKIASWLNAGQIPQYLKEGRLILLSKTAGDRYPEVNNARPIEVNSNLGKIIEKVILYKLQSGKCSLLQTGNYQSRFKENKIPTQTELDYQNILQIEEGRISKERHTCQQIYKRHTTLSRKTNQWQF</sequence>
<reference evidence="2" key="1">
    <citation type="journal article" date="2014" name="Cell">
        <title>The Architecture of a Scrambled Genome Reveals Massive Levels of Genomic Rearrangement during Development.</title>
        <authorList>
            <person name="Chen X."/>
            <person name="Bracht J.R."/>
            <person name="Goldman A.D."/>
            <person name="Dolzhenko E."/>
            <person name="Clay D.M."/>
            <person name="Swart E.C."/>
            <person name="Perlman D.H."/>
            <person name="Doak T.G."/>
            <person name="Stuart A."/>
            <person name="Amemiya C.T."/>
            <person name="Sebra R.P."/>
            <person name="Landweber L.F."/>
        </authorList>
    </citation>
    <scope>NUCLEOTIDE SEQUENCE [LARGE SCALE GENOMIC DNA]</scope>
    <source>
        <strain evidence="2">JRB310</strain>
    </source>
</reference>
<keyword evidence="2" id="KW-1185">Reference proteome</keyword>
<dbReference type="Proteomes" id="UP000053232">
    <property type="component" value="Unassembled WGS sequence"/>
</dbReference>
<gene>
    <name evidence="1" type="ORF">OXYTRIMIC_389</name>
</gene>
<dbReference type="AlphaFoldDB" id="A0A073HZI2"/>
<evidence type="ECO:0000313" key="2">
    <source>
        <dbReference type="Proteomes" id="UP000053232"/>
    </source>
</evidence>